<dbReference type="Proteomes" id="UP001362999">
    <property type="component" value="Unassembled WGS sequence"/>
</dbReference>
<evidence type="ECO:0000256" key="1">
    <source>
        <dbReference type="SAM" id="MobiDB-lite"/>
    </source>
</evidence>
<dbReference type="EMBL" id="JAWWNJ010000048">
    <property type="protein sequence ID" value="KAK7017294.1"/>
    <property type="molecule type" value="Genomic_DNA"/>
</dbReference>
<protein>
    <recommendedName>
        <fullName evidence="2">Ubiquitin-like domain-containing protein</fullName>
    </recommendedName>
</protein>
<comment type="caution">
    <text evidence="3">The sequence shown here is derived from an EMBL/GenBank/DDBJ whole genome shotgun (WGS) entry which is preliminary data.</text>
</comment>
<sequence>MPPIRTSRHTPPPEARGDINKKFLSSGPYTTIHGGIGGSGGRGGIRGGAGGNGEGPQFHISAAETSWNILVNGNASYHFGSLPDHAMRALMQRTATRNYIIPILRQFSEYIRGDREKALFVSYCISSALLFPGSLSLIDRLRLLPIVTLPFLAIPRLLDVCDTITLVDVMGQQRPLSLDVWKSRETFTTKLQDFFVGNEVIMNIIQSQQYQIQDAEYSVHPPGSRLVAAGSTLFMAALLYRSQLKCPWCDSAAPVSPGWNHQISFDCMACRRRFSTSNMSSPIPSFRSGMLDSDEASSSTPASVDSQLDQPPQPSNESTGRRGGRASNLPLLKFVHLLLKPQKEAQGDTELTAAALAATNELLATVKELYRSLGGGSEDGLDDDDDDIDGDMLLNDVDRLSANRPAFHRGLDALIRHADWIHADSAGIPDDPMSALSDHTGPLGPLDAQLMSADDCQIVA</sequence>
<evidence type="ECO:0000313" key="4">
    <source>
        <dbReference type="Proteomes" id="UP001362999"/>
    </source>
</evidence>
<proteinExistence type="predicted"/>
<dbReference type="AlphaFoldDB" id="A0AAW0AVN4"/>
<reference evidence="3 4" key="1">
    <citation type="journal article" date="2024" name="J Genomics">
        <title>Draft genome sequencing and assembly of Favolaschia claudopus CIRM-BRFM 2984 isolated from oak limbs.</title>
        <authorList>
            <person name="Navarro D."/>
            <person name="Drula E."/>
            <person name="Chaduli D."/>
            <person name="Cazenave R."/>
            <person name="Ahrendt S."/>
            <person name="Wang J."/>
            <person name="Lipzen A."/>
            <person name="Daum C."/>
            <person name="Barry K."/>
            <person name="Grigoriev I.V."/>
            <person name="Favel A."/>
            <person name="Rosso M.N."/>
            <person name="Martin F."/>
        </authorList>
    </citation>
    <scope>NUCLEOTIDE SEQUENCE [LARGE SCALE GENOMIC DNA]</scope>
    <source>
        <strain evidence="3 4">CIRM-BRFM 2984</strain>
    </source>
</reference>
<organism evidence="3 4">
    <name type="scientific">Favolaschia claudopus</name>
    <dbReference type="NCBI Taxonomy" id="2862362"/>
    <lineage>
        <taxon>Eukaryota</taxon>
        <taxon>Fungi</taxon>
        <taxon>Dikarya</taxon>
        <taxon>Basidiomycota</taxon>
        <taxon>Agaricomycotina</taxon>
        <taxon>Agaricomycetes</taxon>
        <taxon>Agaricomycetidae</taxon>
        <taxon>Agaricales</taxon>
        <taxon>Marasmiineae</taxon>
        <taxon>Mycenaceae</taxon>
        <taxon>Favolaschia</taxon>
    </lineage>
</organism>
<keyword evidence="4" id="KW-1185">Reference proteome</keyword>
<name>A0AAW0AVN4_9AGAR</name>
<feature type="region of interest" description="Disordered" evidence="1">
    <location>
        <begin position="1"/>
        <end position="20"/>
    </location>
</feature>
<feature type="region of interest" description="Disordered" evidence="1">
    <location>
        <begin position="281"/>
        <end position="326"/>
    </location>
</feature>
<feature type="domain" description="Ubiquitin-like" evidence="2">
    <location>
        <begin position="162"/>
        <end position="236"/>
    </location>
</feature>
<gene>
    <name evidence="3" type="ORF">R3P38DRAFT_3275159</name>
</gene>
<feature type="compositionally biased region" description="Polar residues" evidence="1">
    <location>
        <begin position="296"/>
        <end position="318"/>
    </location>
</feature>
<evidence type="ECO:0000313" key="3">
    <source>
        <dbReference type="EMBL" id="KAK7017294.1"/>
    </source>
</evidence>
<accession>A0AAW0AVN4</accession>
<dbReference type="Pfam" id="PF22893">
    <property type="entry name" value="ULD_2"/>
    <property type="match status" value="1"/>
</dbReference>
<evidence type="ECO:0000259" key="2">
    <source>
        <dbReference type="Pfam" id="PF22893"/>
    </source>
</evidence>
<dbReference type="InterPro" id="IPR054464">
    <property type="entry name" value="ULD_fung"/>
</dbReference>